<proteinExistence type="predicted"/>
<reference evidence="1" key="1">
    <citation type="submission" date="2018-06" db="EMBL/GenBank/DDBJ databases">
        <authorList>
            <person name="Zhirakovskaya E."/>
        </authorList>
    </citation>
    <scope>NUCLEOTIDE SEQUENCE</scope>
</reference>
<evidence type="ECO:0000313" key="1">
    <source>
        <dbReference type="EMBL" id="VAW59143.1"/>
    </source>
</evidence>
<name>A0A3B0X409_9ZZZZ</name>
<accession>A0A3B0X409</accession>
<gene>
    <name evidence="1" type="ORF">MNBD_GAMMA11-1</name>
</gene>
<organism evidence="1">
    <name type="scientific">hydrothermal vent metagenome</name>
    <dbReference type="NCBI Taxonomy" id="652676"/>
    <lineage>
        <taxon>unclassified sequences</taxon>
        <taxon>metagenomes</taxon>
        <taxon>ecological metagenomes</taxon>
    </lineage>
</organism>
<dbReference type="EMBL" id="UOFG01000068">
    <property type="protein sequence ID" value="VAW59143.1"/>
    <property type="molecule type" value="Genomic_DNA"/>
</dbReference>
<feature type="non-terminal residue" evidence="1">
    <location>
        <position position="1"/>
    </location>
</feature>
<sequence>LEAGHAAIHRTFRPNNKDIITLLDITEHIIESVYLHESKIKN</sequence>
<protein>
    <submittedName>
        <fullName evidence="1">Uncharacterized protein</fullName>
    </submittedName>
</protein>
<dbReference type="AlphaFoldDB" id="A0A3B0X409"/>